<reference evidence="14 15" key="2">
    <citation type="journal article" date="2019" name="G3 (Bethesda)">
        <title>Hybrid Assembly of the Genome of the Entomopathogenic Nematode Steinernema carpocapsae Identifies the X-Chromosome.</title>
        <authorList>
            <person name="Serra L."/>
            <person name="Macchietto M."/>
            <person name="Macias-Munoz A."/>
            <person name="McGill C.J."/>
            <person name="Rodriguez I.M."/>
            <person name="Rodriguez B."/>
            <person name="Murad R."/>
            <person name="Mortazavi A."/>
        </authorList>
    </citation>
    <scope>NUCLEOTIDE SEQUENCE [LARGE SCALE GENOMIC DNA]</scope>
    <source>
        <strain evidence="14 15">ALL</strain>
    </source>
</reference>
<evidence type="ECO:0000256" key="2">
    <source>
        <dbReference type="ARBA" id="ARBA00007103"/>
    </source>
</evidence>
<comment type="similarity">
    <text evidence="2 11">Belongs to the cysteine synthase/cystathionine beta-synthase family.</text>
</comment>
<evidence type="ECO:0000256" key="7">
    <source>
        <dbReference type="ARBA" id="ARBA00047931"/>
    </source>
</evidence>
<evidence type="ECO:0000256" key="3">
    <source>
        <dbReference type="ARBA" id="ARBA00022605"/>
    </source>
</evidence>
<dbReference type="InterPro" id="IPR001926">
    <property type="entry name" value="TrpB-like_PALP"/>
</dbReference>
<feature type="domain" description="Tryptophan synthase beta chain-like PALP" evidence="13">
    <location>
        <begin position="75"/>
        <end position="369"/>
    </location>
</feature>
<evidence type="ECO:0000313" key="14">
    <source>
        <dbReference type="EMBL" id="TKR64748.1"/>
    </source>
</evidence>
<dbReference type="PROSITE" id="PS00901">
    <property type="entry name" value="CYS_SYNTHASE"/>
    <property type="match status" value="1"/>
</dbReference>
<proteinExistence type="inferred from homology"/>
<feature type="binding site" evidence="9">
    <location>
        <begin position="258"/>
        <end position="262"/>
    </location>
    <ligand>
        <name>pyridoxal 5'-phosphate</name>
        <dbReference type="ChEBI" id="CHEBI:597326"/>
    </ligand>
</feature>
<dbReference type="STRING" id="34508.A0A4U5M775"/>
<evidence type="ECO:0000256" key="1">
    <source>
        <dbReference type="ARBA" id="ARBA00001933"/>
    </source>
</evidence>
<evidence type="ECO:0000256" key="12">
    <source>
        <dbReference type="SAM" id="SignalP"/>
    </source>
</evidence>
<evidence type="ECO:0000256" key="5">
    <source>
        <dbReference type="ARBA" id="ARBA00022898"/>
    </source>
</evidence>
<evidence type="ECO:0000256" key="9">
    <source>
        <dbReference type="PIRSR" id="PIRSR605856-50"/>
    </source>
</evidence>
<feature type="chain" id="PRO_5020616439" description="Cysteine synthase" evidence="12">
    <location>
        <begin position="34"/>
        <end position="438"/>
    </location>
</feature>
<dbReference type="Proteomes" id="UP000298663">
    <property type="component" value="Unassembled WGS sequence"/>
</dbReference>
<evidence type="ECO:0000256" key="8">
    <source>
        <dbReference type="ARBA" id="ARBA00050896"/>
    </source>
</evidence>
<comment type="catalytic activity">
    <reaction evidence="7 11">
        <text>O-acetyl-L-serine + hydrogen sulfide = L-cysteine + acetate</text>
        <dbReference type="Rhea" id="RHEA:14829"/>
        <dbReference type="ChEBI" id="CHEBI:29919"/>
        <dbReference type="ChEBI" id="CHEBI:30089"/>
        <dbReference type="ChEBI" id="CHEBI:35235"/>
        <dbReference type="ChEBI" id="CHEBI:58340"/>
        <dbReference type="EC" id="2.5.1.47"/>
    </reaction>
</comment>
<dbReference type="EC" id="2.5.1.47" evidence="11"/>
<keyword evidence="6 11" id="KW-0198">Cysteine biosynthesis</keyword>
<dbReference type="InterPro" id="IPR036052">
    <property type="entry name" value="TrpB-like_PALP_sf"/>
</dbReference>
<accession>A0A4U5M775</accession>
<dbReference type="InterPro" id="IPR001216">
    <property type="entry name" value="P-phosphate_BS"/>
</dbReference>
<dbReference type="Gene3D" id="3.40.50.1100">
    <property type="match status" value="2"/>
</dbReference>
<comment type="cofactor">
    <cofactor evidence="1 9 11">
        <name>pyridoxal 5'-phosphate</name>
        <dbReference type="ChEBI" id="CHEBI:597326"/>
    </cofactor>
</comment>
<dbReference type="FunFam" id="3.40.50.1100:FF:000006">
    <property type="entry name" value="Cysteine synthase"/>
    <property type="match status" value="1"/>
</dbReference>
<dbReference type="GO" id="GO:0004124">
    <property type="term" value="F:cysteine synthase activity"/>
    <property type="evidence" value="ECO:0007669"/>
    <property type="project" value="UniProtKB-UniRule"/>
</dbReference>
<dbReference type="InterPro" id="IPR050214">
    <property type="entry name" value="Cys_Synth/Cystath_Beta-Synth"/>
</dbReference>
<dbReference type="SUPFAM" id="SSF53686">
    <property type="entry name" value="Tryptophan synthase beta subunit-like PLP-dependent enzymes"/>
    <property type="match status" value="1"/>
</dbReference>
<dbReference type="CDD" id="cd01561">
    <property type="entry name" value="CBS_like"/>
    <property type="match status" value="1"/>
</dbReference>
<evidence type="ECO:0000256" key="10">
    <source>
        <dbReference type="PIRSR" id="PIRSR605856-51"/>
    </source>
</evidence>
<dbReference type="InterPro" id="IPR005859">
    <property type="entry name" value="CysK"/>
</dbReference>
<gene>
    <name evidence="14" type="ORF">L596_025236</name>
</gene>
<feature type="binding site" evidence="9">
    <location>
        <position position="154"/>
    </location>
    <ligand>
        <name>pyridoxal 5'-phosphate</name>
        <dbReference type="ChEBI" id="CHEBI:597326"/>
    </ligand>
</feature>
<dbReference type="GO" id="GO:0006535">
    <property type="term" value="P:cysteine biosynthetic process from serine"/>
    <property type="evidence" value="ECO:0007669"/>
    <property type="project" value="UniProtKB-UniRule"/>
</dbReference>
<reference evidence="14 15" key="1">
    <citation type="journal article" date="2015" name="Genome Biol.">
        <title>Comparative genomics of Steinernema reveals deeply conserved gene regulatory networks.</title>
        <authorList>
            <person name="Dillman A.R."/>
            <person name="Macchietto M."/>
            <person name="Porter C.F."/>
            <person name="Rogers A."/>
            <person name="Williams B."/>
            <person name="Antoshechkin I."/>
            <person name="Lee M.M."/>
            <person name="Goodwin Z."/>
            <person name="Lu X."/>
            <person name="Lewis E.E."/>
            <person name="Goodrich-Blair H."/>
            <person name="Stock S.P."/>
            <person name="Adams B.J."/>
            <person name="Sternberg P.W."/>
            <person name="Mortazavi A."/>
        </authorList>
    </citation>
    <scope>NUCLEOTIDE SEQUENCE [LARGE SCALE GENOMIC DNA]</scope>
    <source>
        <strain evidence="14 15">ALL</strain>
    </source>
</reference>
<name>A0A4U5M775_STECR</name>
<dbReference type="OrthoDB" id="10259545at2759"/>
<dbReference type="EMBL" id="AZBU02000009">
    <property type="protein sequence ID" value="TKR64748.1"/>
    <property type="molecule type" value="Genomic_DNA"/>
</dbReference>
<dbReference type="NCBIfam" id="TIGR01139">
    <property type="entry name" value="cysK"/>
    <property type="match status" value="1"/>
</dbReference>
<feature type="modified residue" description="N6-(pyridoxal phosphate)lysine" evidence="10">
    <location>
        <position position="123"/>
    </location>
</feature>
<keyword evidence="4 11" id="KW-0808">Transferase</keyword>
<dbReference type="Pfam" id="PF00291">
    <property type="entry name" value="PALP"/>
    <property type="match status" value="1"/>
</dbReference>
<keyword evidence="5 9" id="KW-0663">Pyridoxal phosphate</keyword>
<sequence>MICRVFFSFRAAKTSLSFDTAVLILFCCETATSQSIVVPRRDTQSGVEILSCVVQTALSYRSQMSRDTICKDASELVGNTPMVYLNNVTEGCLSKIGKSHFSIPKNPNLALKLEYFNPGCSVKDRIAKSMIEEAEKAGKLIPGKTVLIEGTSGNTGIGLSLLATAKGYKTILVMPDNMSNERRTLLKAFGADLILTDCKQGVKGVFDRCDQLLNLIPNSIMLNQFQNKTNPLGHYRTTGPEIWRQTDGKVNICVFGVGTGGTITGVGEFLLEKNPEIEMYAVEPFESSVINGLPHGPHGIHGIGAGVIPPVLDTKIFKEAIRVTSEDAMNMAKRLCLEEGLMVGISSGANVKAAIELAKRPENAGKLIVTSAASFGERYLSTELYSDIREHAEQMKATAIEDDYNMLKEKYGITKKFEELMLSALEAEKVESGNGIPH</sequence>
<evidence type="ECO:0000256" key="6">
    <source>
        <dbReference type="ARBA" id="ARBA00023192"/>
    </source>
</evidence>
<dbReference type="PANTHER" id="PTHR10314">
    <property type="entry name" value="CYSTATHIONINE BETA-SYNTHASE"/>
    <property type="match status" value="1"/>
</dbReference>
<dbReference type="AlphaFoldDB" id="A0A4U5M775"/>
<protein>
    <recommendedName>
        <fullName evidence="11">Cysteine synthase</fullName>
        <ecNumber evidence="11">2.5.1.47</ecNumber>
    </recommendedName>
</protein>
<comment type="catalytic activity">
    <reaction evidence="8">
        <text>hydrogen cyanide + L-cysteine = 3-cyano-L-alanine + hydrogen sulfide + H(+)</text>
        <dbReference type="Rhea" id="RHEA:17821"/>
        <dbReference type="ChEBI" id="CHEBI:15378"/>
        <dbReference type="ChEBI" id="CHEBI:18407"/>
        <dbReference type="ChEBI" id="CHEBI:29919"/>
        <dbReference type="ChEBI" id="CHEBI:35235"/>
        <dbReference type="ChEBI" id="CHEBI:77860"/>
        <dbReference type="EC" id="4.4.1.9"/>
    </reaction>
</comment>
<feature type="binding site" evidence="9">
    <location>
        <position position="346"/>
    </location>
    <ligand>
        <name>pyridoxal 5'-phosphate</name>
        <dbReference type="ChEBI" id="CHEBI:597326"/>
    </ligand>
</feature>
<dbReference type="NCBIfam" id="TIGR01136">
    <property type="entry name" value="cysKM"/>
    <property type="match status" value="1"/>
</dbReference>
<evidence type="ECO:0000256" key="4">
    <source>
        <dbReference type="ARBA" id="ARBA00022679"/>
    </source>
</evidence>
<organism evidence="14 15">
    <name type="scientific">Steinernema carpocapsae</name>
    <name type="common">Entomopathogenic nematode</name>
    <dbReference type="NCBI Taxonomy" id="34508"/>
    <lineage>
        <taxon>Eukaryota</taxon>
        <taxon>Metazoa</taxon>
        <taxon>Ecdysozoa</taxon>
        <taxon>Nematoda</taxon>
        <taxon>Chromadorea</taxon>
        <taxon>Rhabditida</taxon>
        <taxon>Tylenchina</taxon>
        <taxon>Panagrolaimomorpha</taxon>
        <taxon>Strongyloidoidea</taxon>
        <taxon>Steinernematidae</taxon>
        <taxon>Steinernema</taxon>
    </lineage>
</organism>
<keyword evidence="12" id="KW-0732">Signal</keyword>
<keyword evidence="3 11" id="KW-0028">Amino-acid biosynthesis</keyword>
<evidence type="ECO:0000259" key="13">
    <source>
        <dbReference type="Pfam" id="PF00291"/>
    </source>
</evidence>
<dbReference type="InterPro" id="IPR005856">
    <property type="entry name" value="Cys_synth"/>
</dbReference>
<comment type="caution">
    <text evidence="14">The sequence shown here is derived from an EMBL/GenBank/DDBJ whole genome shotgun (WGS) entry which is preliminary data.</text>
</comment>
<dbReference type="GO" id="GO:0050017">
    <property type="term" value="F:L-3-cyanoalanine synthase activity"/>
    <property type="evidence" value="ECO:0007669"/>
    <property type="project" value="UniProtKB-EC"/>
</dbReference>
<feature type="signal peptide" evidence="12">
    <location>
        <begin position="1"/>
        <end position="33"/>
    </location>
</feature>
<dbReference type="FunFam" id="3.40.50.1100:FF:000002">
    <property type="entry name" value="Cysteine synthase"/>
    <property type="match status" value="1"/>
</dbReference>
<evidence type="ECO:0000256" key="11">
    <source>
        <dbReference type="RuleBase" id="RU003985"/>
    </source>
</evidence>
<keyword evidence="15" id="KW-1185">Reference proteome</keyword>
<evidence type="ECO:0000313" key="15">
    <source>
        <dbReference type="Proteomes" id="UP000298663"/>
    </source>
</evidence>